<reference evidence="2 3" key="1">
    <citation type="submission" date="2018-09" db="EMBL/GenBank/DDBJ databases">
        <title>Discovery and Ecogenomic Context for Candidatus Cryosericales, a Global Caldiserica Order Active in Thawing Permafrost.</title>
        <authorList>
            <person name="Martinez M.A."/>
            <person name="Woodcroft B.J."/>
            <person name="Ignacio Espinoza J.C."/>
            <person name="Zayed A."/>
            <person name="Singleton C.M."/>
            <person name="Boyd J."/>
            <person name="Li Y.-F."/>
            <person name="Purvine S."/>
            <person name="Maughan H."/>
            <person name="Hodgkins S.B."/>
            <person name="Anderson D."/>
            <person name="Sederholm M."/>
            <person name="Temperton B."/>
            <person name="Saleska S.R."/>
            <person name="Tyson G.W."/>
            <person name="Rich V.I."/>
        </authorList>
    </citation>
    <scope>NUCLEOTIDE SEQUENCE [LARGE SCALE GENOMIC DNA]</scope>
    <source>
        <strain evidence="2 3">SMC1</strain>
    </source>
</reference>
<dbReference type="EMBL" id="QXIY01000049">
    <property type="protein sequence ID" value="RIE15579.1"/>
    <property type="molecule type" value="Genomic_DNA"/>
</dbReference>
<feature type="domain" description="Carbohydrate kinase FGGY N-terminal" evidence="1">
    <location>
        <begin position="5"/>
        <end position="48"/>
    </location>
</feature>
<dbReference type="AlphaFoldDB" id="A0A398DNQ1"/>
<accession>A0A398DNQ1</accession>
<dbReference type="Gene3D" id="3.30.420.40">
    <property type="match status" value="1"/>
</dbReference>
<dbReference type="InterPro" id="IPR018484">
    <property type="entry name" value="FGGY_N"/>
</dbReference>
<dbReference type="GO" id="GO:0005975">
    <property type="term" value="P:carbohydrate metabolic process"/>
    <property type="evidence" value="ECO:0007669"/>
    <property type="project" value="InterPro"/>
</dbReference>
<keyword evidence="3" id="KW-1185">Reference proteome</keyword>
<gene>
    <name evidence="2" type="ORF">SMC1_09915</name>
</gene>
<dbReference type="SUPFAM" id="SSF53067">
    <property type="entry name" value="Actin-like ATPase domain"/>
    <property type="match status" value="1"/>
</dbReference>
<sequence length="50" mass="5087">MKECIIGIDAGTAFVKGLPVDASGTIVATASAPIPLSTPCPDWAEQRSEA</sequence>
<dbReference type="Pfam" id="PF00370">
    <property type="entry name" value="FGGY_N"/>
    <property type="match status" value="1"/>
</dbReference>
<dbReference type="RefSeq" id="WP_119086606.1">
    <property type="nucleotide sequence ID" value="NZ_QXIY01000049.1"/>
</dbReference>
<evidence type="ECO:0000313" key="3">
    <source>
        <dbReference type="Proteomes" id="UP000266113"/>
    </source>
</evidence>
<comment type="caution">
    <text evidence="2">The sequence shown here is derived from an EMBL/GenBank/DDBJ whole genome shotgun (WGS) entry which is preliminary data.</text>
</comment>
<evidence type="ECO:0000259" key="1">
    <source>
        <dbReference type="Pfam" id="PF00370"/>
    </source>
</evidence>
<proteinExistence type="predicted"/>
<organism evidence="2 3">
    <name type="scientific">Candidatus Cryosericum septentrionale</name>
    <dbReference type="NCBI Taxonomy" id="2290913"/>
    <lineage>
        <taxon>Bacteria</taxon>
        <taxon>Pseudomonadati</taxon>
        <taxon>Caldisericota/Cryosericota group</taxon>
        <taxon>Candidatus Cryosericota</taxon>
        <taxon>Candidatus Cryosericia</taxon>
        <taxon>Candidatus Cryosericales</taxon>
        <taxon>Candidatus Cryosericaceae</taxon>
        <taxon>Candidatus Cryosericum</taxon>
    </lineage>
</organism>
<name>A0A398DNQ1_9BACT</name>
<dbReference type="Proteomes" id="UP000266113">
    <property type="component" value="Unassembled WGS sequence"/>
</dbReference>
<dbReference type="OrthoDB" id="9805576at2"/>
<evidence type="ECO:0000313" key="2">
    <source>
        <dbReference type="EMBL" id="RIE15579.1"/>
    </source>
</evidence>
<dbReference type="GO" id="GO:0016301">
    <property type="term" value="F:kinase activity"/>
    <property type="evidence" value="ECO:0007669"/>
    <property type="project" value="InterPro"/>
</dbReference>
<protein>
    <recommendedName>
        <fullName evidence="1">Carbohydrate kinase FGGY N-terminal domain-containing protein</fullName>
    </recommendedName>
</protein>
<dbReference type="InterPro" id="IPR043129">
    <property type="entry name" value="ATPase_NBD"/>
</dbReference>